<gene>
    <name evidence="4" type="ORF">KFK14_12690</name>
</gene>
<proteinExistence type="predicted"/>
<dbReference type="RefSeq" id="WP_212607898.1">
    <property type="nucleotide sequence ID" value="NZ_CP073910.1"/>
</dbReference>
<accession>A0A975Q042</accession>
<dbReference type="Proteomes" id="UP000681425">
    <property type="component" value="Chromosome"/>
</dbReference>
<dbReference type="InterPro" id="IPR002104">
    <property type="entry name" value="Integrase_catalytic"/>
</dbReference>
<name>A0A975Q042_9SPHN</name>
<evidence type="ECO:0000313" key="4">
    <source>
        <dbReference type="EMBL" id="QUT04003.1"/>
    </source>
</evidence>
<dbReference type="PROSITE" id="PS51898">
    <property type="entry name" value="TYR_RECOMBINASE"/>
    <property type="match status" value="1"/>
</dbReference>
<organism evidence="4 5">
    <name type="scientific">Sphingobium phenoxybenzoativorans</name>
    <dbReference type="NCBI Taxonomy" id="1592790"/>
    <lineage>
        <taxon>Bacteria</taxon>
        <taxon>Pseudomonadati</taxon>
        <taxon>Pseudomonadota</taxon>
        <taxon>Alphaproteobacteria</taxon>
        <taxon>Sphingomonadales</taxon>
        <taxon>Sphingomonadaceae</taxon>
        <taxon>Sphingobium</taxon>
    </lineage>
</organism>
<dbReference type="InterPro" id="IPR011010">
    <property type="entry name" value="DNA_brk_join_enz"/>
</dbReference>
<evidence type="ECO:0000313" key="5">
    <source>
        <dbReference type="Proteomes" id="UP000681425"/>
    </source>
</evidence>
<dbReference type="SUPFAM" id="SSF56349">
    <property type="entry name" value="DNA breaking-rejoining enzymes"/>
    <property type="match status" value="1"/>
</dbReference>
<dbReference type="EMBL" id="CP073910">
    <property type="protein sequence ID" value="QUT04003.1"/>
    <property type="molecule type" value="Genomic_DNA"/>
</dbReference>
<dbReference type="Pfam" id="PF00589">
    <property type="entry name" value="Phage_integrase"/>
    <property type="match status" value="1"/>
</dbReference>
<dbReference type="PANTHER" id="PTHR30349">
    <property type="entry name" value="PHAGE INTEGRASE-RELATED"/>
    <property type="match status" value="1"/>
</dbReference>
<dbReference type="InterPro" id="IPR013762">
    <property type="entry name" value="Integrase-like_cat_sf"/>
</dbReference>
<keyword evidence="1" id="KW-0229">DNA integration</keyword>
<protein>
    <submittedName>
        <fullName evidence="4">Site-specific integrase</fullName>
    </submittedName>
</protein>
<evidence type="ECO:0000259" key="3">
    <source>
        <dbReference type="PROSITE" id="PS51898"/>
    </source>
</evidence>
<reference evidence="4" key="1">
    <citation type="submission" date="2021-04" db="EMBL/GenBank/DDBJ databases">
        <title>Isolation of p-tert-butylphenol degrading bacteria Sphingobium phenoxybenzoativorans Tas13 from active sludge.</title>
        <authorList>
            <person name="Li Y."/>
        </authorList>
    </citation>
    <scope>NUCLEOTIDE SEQUENCE</scope>
    <source>
        <strain evidence="4">Tas13</strain>
    </source>
</reference>
<dbReference type="GO" id="GO:0015074">
    <property type="term" value="P:DNA integration"/>
    <property type="evidence" value="ECO:0007669"/>
    <property type="project" value="UniProtKB-KW"/>
</dbReference>
<dbReference type="Gene3D" id="1.10.443.10">
    <property type="entry name" value="Intergrase catalytic core"/>
    <property type="match status" value="1"/>
</dbReference>
<evidence type="ECO:0000256" key="2">
    <source>
        <dbReference type="ARBA" id="ARBA00023172"/>
    </source>
</evidence>
<dbReference type="AlphaFoldDB" id="A0A975Q042"/>
<dbReference type="GO" id="GO:0006310">
    <property type="term" value="P:DNA recombination"/>
    <property type="evidence" value="ECO:0007669"/>
    <property type="project" value="UniProtKB-KW"/>
</dbReference>
<dbReference type="CDD" id="cd00796">
    <property type="entry name" value="INT_Rci_Hp1_C"/>
    <property type="match status" value="1"/>
</dbReference>
<feature type="domain" description="Tyr recombinase" evidence="3">
    <location>
        <begin position="98"/>
        <end position="269"/>
    </location>
</feature>
<keyword evidence="5" id="KW-1185">Reference proteome</keyword>
<dbReference type="KEGG" id="spph:KFK14_12690"/>
<dbReference type="InterPro" id="IPR050090">
    <property type="entry name" value="Tyrosine_recombinase_XerCD"/>
</dbReference>
<dbReference type="GO" id="GO:0003677">
    <property type="term" value="F:DNA binding"/>
    <property type="evidence" value="ECO:0007669"/>
    <property type="project" value="InterPro"/>
</dbReference>
<dbReference type="PANTHER" id="PTHR30349:SF64">
    <property type="entry name" value="PROPHAGE INTEGRASE INTD-RELATED"/>
    <property type="match status" value="1"/>
</dbReference>
<sequence>MGRIVTAYITALEDDGKPSVPRRKDAWKAMKGFWENVMPAVIDKPMAKAYRATRKVADATARYELMLLSTALQWAIDNKDVTKILSRPTIWLPPQPERKTRHLTRKQFDRFLNAIVAPHAKLYAMIGIHTMARPSAILELTWDRVNFMRGLIDFNPAGRNQTVKRRPIVPISDDLMPVLQTAYKSRTSVNVIERGGEPIASIKKAFQAASERSNVHATPYTLRHTGAVWAAEGGAPMTQLAQFMGHDDDRTTQKHYARFSPDFLRDVANAVTRKPVQKRGSI</sequence>
<keyword evidence="2" id="KW-0233">DNA recombination</keyword>
<evidence type="ECO:0000256" key="1">
    <source>
        <dbReference type="ARBA" id="ARBA00022908"/>
    </source>
</evidence>